<comment type="subcellular location">
    <subcellularLocation>
        <location evidence="1">Cell inner membrane</location>
        <topology evidence="1">Peripheral membrane protein</topology>
    </subcellularLocation>
</comment>
<dbReference type="PROSITE" id="PS50893">
    <property type="entry name" value="ABC_TRANSPORTER_2"/>
    <property type="match status" value="2"/>
</dbReference>
<evidence type="ECO:0000259" key="8">
    <source>
        <dbReference type="PROSITE" id="PS50893"/>
    </source>
</evidence>
<organism evidence="9 10">
    <name type="scientific">Lichenicoccus roseus</name>
    <dbReference type="NCBI Taxonomy" id="2683649"/>
    <lineage>
        <taxon>Bacteria</taxon>
        <taxon>Pseudomonadati</taxon>
        <taxon>Pseudomonadota</taxon>
        <taxon>Alphaproteobacteria</taxon>
        <taxon>Acetobacterales</taxon>
        <taxon>Acetobacteraceae</taxon>
        <taxon>Lichenicoccus</taxon>
    </lineage>
</organism>
<evidence type="ECO:0000256" key="5">
    <source>
        <dbReference type="ARBA" id="ARBA00022741"/>
    </source>
</evidence>
<dbReference type="InterPro" id="IPR003593">
    <property type="entry name" value="AAA+_ATPase"/>
</dbReference>
<dbReference type="Gene3D" id="3.40.50.300">
    <property type="entry name" value="P-loop containing nucleotide triphosphate hydrolases"/>
    <property type="match status" value="2"/>
</dbReference>
<keyword evidence="3" id="KW-0813">Transport</keyword>
<dbReference type="RefSeq" id="WP_138324070.1">
    <property type="nucleotide sequence ID" value="NZ_VCDI01000001.1"/>
</dbReference>
<dbReference type="Pfam" id="PF00005">
    <property type="entry name" value="ABC_tran"/>
    <property type="match status" value="2"/>
</dbReference>
<evidence type="ECO:0000256" key="2">
    <source>
        <dbReference type="ARBA" id="ARBA00005417"/>
    </source>
</evidence>
<evidence type="ECO:0000256" key="1">
    <source>
        <dbReference type="ARBA" id="ARBA00004417"/>
    </source>
</evidence>
<dbReference type="GO" id="GO:0005524">
    <property type="term" value="F:ATP binding"/>
    <property type="evidence" value="ECO:0007669"/>
    <property type="project" value="UniProtKB-KW"/>
</dbReference>
<comment type="similarity">
    <text evidence="2">Belongs to the ABC transporter superfamily.</text>
</comment>
<dbReference type="PROSITE" id="PS00211">
    <property type="entry name" value="ABC_TRANSPORTER_1"/>
    <property type="match status" value="2"/>
</dbReference>
<dbReference type="OrthoDB" id="9802264at2"/>
<proteinExistence type="inferred from homology"/>
<dbReference type="CDD" id="cd03257">
    <property type="entry name" value="ABC_NikE_OppD_transporters"/>
    <property type="match status" value="2"/>
</dbReference>
<evidence type="ECO:0000256" key="7">
    <source>
        <dbReference type="ARBA" id="ARBA00023136"/>
    </source>
</evidence>
<dbReference type="InterPro" id="IPR003439">
    <property type="entry name" value="ABC_transporter-like_ATP-bd"/>
</dbReference>
<feature type="domain" description="ABC transporter" evidence="8">
    <location>
        <begin position="347"/>
        <end position="597"/>
    </location>
</feature>
<protein>
    <submittedName>
        <fullName evidence="9">ABC transporter ATP-binding protein</fullName>
    </submittedName>
</protein>
<keyword evidence="10" id="KW-1185">Reference proteome</keyword>
<dbReference type="FunFam" id="3.40.50.300:FF:000016">
    <property type="entry name" value="Oligopeptide ABC transporter ATP-binding component"/>
    <property type="match status" value="1"/>
</dbReference>
<dbReference type="GO" id="GO:0055085">
    <property type="term" value="P:transmembrane transport"/>
    <property type="evidence" value="ECO:0007669"/>
    <property type="project" value="UniProtKB-ARBA"/>
</dbReference>
<dbReference type="InterPro" id="IPR050388">
    <property type="entry name" value="ABC_Ni/Peptide_Import"/>
</dbReference>
<feature type="domain" description="ABC transporter" evidence="8">
    <location>
        <begin position="8"/>
        <end position="260"/>
    </location>
</feature>
<dbReference type="InterPro" id="IPR017871">
    <property type="entry name" value="ABC_transporter-like_CS"/>
</dbReference>
<sequence length="614" mass="65508">MTGVVLSLRQLGVELAGRDGPRLASNMAPVLEGLDLEVREGEMTALVGESGSGKTIAALAVMRLLPPGARITGQALFGGEDLLGLDERQMRARRGSVGMVFQNPLSALNPSMTIGRQVAEGHRLHTGASAQAARRHAVDLLGEVGIPDPARRLDEYPHQFSGGQRQRVMIAAALACNPKLLIADEPTTGLDPLVARQILDLLAKLQRDHRMGLLFITHDLSLVERHAQRLCVLYAGRAVEWGEAPAFFARPRHPYSHALLAAVPRLGQATLRGIAGTMPDPGHRPHGCRFAPRCPQRQDACTRAYPPPVGDGRTQAACLFPLGEIPVAAALPEAPAATTPLPGSALLQMQSVTIRYGSRAGLLGGSKAAVAPSLDDVSLELARGECLGIVGESGSGKSTLGRAILHMLRYEGRILLDGRALGDLSPGDRRRERRRVQVVFQDPRESLNPRLRIGAIIAEALQLGGQHDRDSLRRQTDALLERVGLNAALAGRLPNAISGGQAQRVAVARALAARPDIIVLDEPTSALDVSTQAMLLNLLRDLSRHEQLAYVMISHDIAAIAWLADRIAVLRAGRIVELATTDQLVNHPRDPYSASLVASAPRLGAATITVPGEA</sequence>
<dbReference type="PANTHER" id="PTHR43297">
    <property type="entry name" value="OLIGOPEPTIDE TRANSPORT ATP-BINDING PROTEIN APPD"/>
    <property type="match status" value="1"/>
</dbReference>
<dbReference type="NCBIfam" id="NF008453">
    <property type="entry name" value="PRK11308.1"/>
    <property type="match status" value="2"/>
</dbReference>
<keyword evidence="7" id="KW-0472">Membrane</keyword>
<evidence type="ECO:0000256" key="4">
    <source>
        <dbReference type="ARBA" id="ARBA00022475"/>
    </source>
</evidence>
<keyword evidence="4" id="KW-1003">Cell membrane</keyword>
<dbReference type="SMART" id="SM00382">
    <property type="entry name" value="AAA"/>
    <property type="match status" value="2"/>
</dbReference>
<keyword evidence="5" id="KW-0547">Nucleotide-binding</keyword>
<dbReference type="InterPro" id="IPR027417">
    <property type="entry name" value="P-loop_NTPase"/>
</dbReference>
<reference evidence="9 10" key="1">
    <citation type="submission" date="2019-05" db="EMBL/GenBank/DDBJ databases">
        <authorList>
            <person name="Pankratov T."/>
            <person name="Grouzdev D."/>
        </authorList>
    </citation>
    <scope>NUCLEOTIDE SEQUENCE [LARGE SCALE GENOMIC DNA]</scope>
    <source>
        <strain evidence="9 10">KEBCLARHB70R</strain>
    </source>
</reference>
<evidence type="ECO:0000313" key="10">
    <source>
        <dbReference type="Proteomes" id="UP000305654"/>
    </source>
</evidence>
<dbReference type="GO" id="GO:0016887">
    <property type="term" value="F:ATP hydrolysis activity"/>
    <property type="evidence" value="ECO:0007669"/>
    <property type="project" value="InterPro"/>
</dbReference>
<evidence type="ECO:0000313" key="9">
    <source>
        <dbReference type="EMBL" id="TLU73817.1"/>
    </source>
</evidence>
<accession>A0A5R9JBA3</accession>
<dbReference type="PANTHER" id="PTHR43297:SF2">
    <property type="entry name" value="DIPEPTIDE TRANSPORT ATP-BINDING PROTEIN DPPD"/>
    <property type="match status" value="1"/>
</dbReference>
<dbReference type="InterPro" id="IPR013563">
    <property type="entry name" value="Oligopep_ABC_C"/>
</dbReference>
<dbReference type="Pfam" id="PF08352">
    <property type="entry name" value="oligo_HPY"/>
    <property type="match status" value="2"/>
</dbReference>
<dbReference type="SUPFAM" id="SSF52540">
    <property type="entry name" value="P-loop containing nucleoside triphosphate hydrolases"/>
    <property type="match status" value="2"/>
</dbReference>
<dbReference type="Proteomes" id="UP000305654">
    <property type="component" value="Unassembled WGS sequence"/>
</dbReference>
<evidence type="ECO:0000256" key="6">
    <source>
        <dbReference type="ARBA" id="ARBA00022840"/>
    </source>
</evidence>
<dbReference type="GO" id="GO:0015833">
    <property type="term" value="P:peptide transport"/>
    <property type="evidence" value="ECO:0007669"/>
    <property type="project" value="InterPro"/>
</dbReference>
<gene>
    <name evidence="9" type="ORF">FE263_00845</name>
</gene>
<dbReference type="NCBIfam" id="TIGR01727">
    <property type="entry name" value="oligo_HPY"/>
    <property type="match status" value="1"/>
</dbReference>
<keyword evidence="6 9" id="KW-0067">ATP-binding</keyword>
<dbReference type="EMBL" id="VCDI01000001">
    <property type="protein sequence ID" value="TLU73817.1"/>
    <property type="molecule type" value="Genomic_DNA"/>
</dbReference>
<name>A0A5R9JBA3_9PROT</name>
<dbReference type="GO" id="GO:0005886">
    <property type="term" value="C:plasma membrane"/>
    <property type="evidence" value="ECO:0007669"/>
    <property type="project" value="UniProtKB-SubCell"/>
</dbReference>
<evidence type="ECO:0000256" key="3">
    <source>
        <dbReference type="ARBA" id="ARBA00022448"/>
    </source>
</evidence>
<dbReference type="AlphaFoldDB" id="A0A5R9JBA3"/>
<comment type="caution">
    <text evidence="9">The sequence shown here is derived from an EMBL/GenBank/DDBJ whole genome shotgun (WGS) entry which is preliminary data.</text>
</comment>